<comment type="caution">
    <text evidence="1">The sequence shown here is derived from an EMBL/GenBank/DDBJ whole genome shotgun (WGS) entry which is preliminary data.</text>
</comment>
<accession>A0A015STN7</accession>
<evidence type="ECO:0000313" key="1">
    <source>
        <dbReference type="EMBL" id="EXY73632.1"/>
    </source>
</evidence>
<protein>
    <submittedName>
        <fullName evidence="1">Uncharacterized protein</fullName>
    </submittedName>
</protein>
<sequence length="43" mass="4838">MTGVAEKKKRMIKIYLLWVLLVGSLCCSCTGNKRLEYALEFAG</sequence>
<name>A0A015STN7_BACFG</name>
<proteinExistence type="predicted"/>
<organism evidence="1 2">
    <name type="scientific">Bacteroides fragilis str. 3988T(B)14</name>
    <dbReference type="NCBI Taxonomy" id="1339315"/>
    <lineage>
        <taxon>Bacteria</taxon>
        <taxon>Pseudomonadati</taxon>
        <taxon>Bacteroidota</taxon>
        <taxon>Bacteroidia</taxon>
        <taxon>Bacteroidales</taxon>
        <taxon>Bacteroidaceae</taxon>
        <taxon>Bacteroides</taxon>
    </lineage>
</organism>
<reference evidence="1 2" key="1">
    <citation type="submission" date="2014-02" db="EMBL/GenBank/DDBJ databases">
        <authorList>
            <person name="Sears C."/>
            <person name="Carroll K."/>
            <person name="Sack B.R."/>
            <person name="Qadri F."/>
            <person name="Myers L.L."/>
            <person name="Chung G.-T."/>
            <person name="Escheverria P."/>
            <person name="Fraser C.M."/>
            <person name="Sadzewicz L."/>
            <person name="Shefchek K.A."/>
            <person name="Tallon L."/>
            <person name="Das S.P."/>
            <person name="Daugherty S."/>
            <person name="Mongodin E.F."/>
        </authorList>
    </citation>
    <scope>NUCLEOTIDE SEQUENCE [LARGE SCALE GENOMIC DNA]</scope>
    <source>
        <strain evidence="2">3988T(B)14</strain>
    </source>
</reference>
<gene>
    <name evidence="1" type="ORF">M124_2600</name>
</gene>
<evidence type="ECO:0000313" key="2">
    <source>
        <dbReference type="Proteomes" id="UP000020529"/>
    </source>
</evidence>
<dbReference type="AlphaFoldDB" id="A0A015STN7"/>
<dbReference type="EMBL" id="JGCY01000352">
    <property type="protein sequence ID" value="EXY73632.1"/>
    <property type="molecule type" value="Genomic_DNA"/>
</dbReference>
<dbReference type="Proteomes" id="UP000020529">
    <property type="component" value="Unassembled WGS sequence"/>
</dbReference>
<dbReference type="PATRIC" id="fig|1339315.3.peg.3294"/>